<comment type="caution">
    <text evidence="3">The sequence shown here is derived from an EMBL/GenBank/DDBJ whole genome shotgun (WGS) entry which is preliminary data.</text>
</comment>
<dbReference type="SUPFAM" id="SSF55961">
    <property type="entry name" value="Bet v1-like"/>
    <property type="match status" value="1"/>
</dbReference>
<sequence length="140" mass="15605">MNDPVVKVGMLIRRPVQEVFNALVDPAVTTKFWFTKSSGRLEAGKRIRWDWEMYGVSADIDVTELEENKRIVIEWPSRVEWTFTSYGDATYVHVTNSGLEGGAEEAVGSMGGFTMVLCALKALLEHNVILTVVADKEPPS</sequence>
<dbReference type="Gene3D" id="3.30.530.20">
    <property type="match status" value="1"/>
</dbReference>
<dbReference type="Proteomes" id="UP001596378">
    <property type="component" value="Unassembled WGS sequence"/>
</dbReference>
<dbReference type="EMBL" id="JBHTAI010000031">
    <property type="protein sequence ID" value="MFC7153245.1"/>
    <property type="molecule type" value="Genomic_DNA"/>
</dbReference>
<organism evidence="3 4">
    <name type="scientific">Cohnella cellulosilytica</name>
    <dbReference type="NCBI Taxonomy" id="986710"/>
    <lineage>
        <taxon>Bacteria</taxon>
        <taxon>Bacillati</taxon>
        <taxon>Bacillota</taxon>
        <taxon>Bacilli</taxon>
        <taxon>Bacillales</taxon>
        <taxon>Paenibacillaceae</taxon>
        <taxon>Cohnella</taxon>
    </lineage>
</organism>
<evidence type="ECO:0000256" key="1">
    <source>
        <dbReference type="ARBA" id="ARBA00006817"/>
    </source>
</evidence>
<dbReference type="InterPro" id="IPR023393">
    <property type="entry name" value="START-like_dom_sf"/>
</dbReference>
<keyword evidence="4" id="KW-1185">Reference proteome</keyword>
<accession>A0ABW2FJB0</accession>
<dbReference type="Pfam" id="PF08327">
    <property type="entry name" value="AHSA1"/>
    <property type="match status" value="1"/>
</dbReference>
<protein>
    <submittedName>
        <fullName evidence="3">SRPBCC family protein</fullName>
    </submittedName>
</protein>
<dbReference type="RefSeq" id="WP_378051940.1">
    <property type="nucleotide sequence ID" value="NZ_JBHMDN010000038.1"/>
</dbReference>
<evidence type="ECO:0000313" key="4">
    <source>
        <dbReference type="Proteomes" id="UP001596378"/>
    </source>
</evidence>
<dbReference type="InterPro" id="IPR013538">
    <property type="entry name" value="ASHA1/2-like_C"/>
</dbReference>
<evidence type="ECO:0000313" key="3">
    <source>
        <dbReference type="EMBL" id="MFC7153245.1"/>
    </source>
</evidence>
<gene>
    <name evidence="3" type="ORF">ACFQMJ_32380</name>
</gene>
<dbReference type="CDD" id="cd08901">
    <property type="entry name" value="SRPBCC_CalC_Aha1-like_8"/>
    <property type="match status" value="1"/>
</dbReference>
<feature type="domain" description="Activator of Hsp90 ATPase homologue 1/2-like C-terminal" evidence="2">
    <location>
        <begin position="15"/>
        <end position="125"/>
    </location>
</feature>
<name>A0ABW2FJB0_9BACL</name>
<evidence type="ECO:0000259" key="2">
    <source>
        <dbReference type="Pfam" id="PF08327"/>
    </source>
</evidence>
<proteinExistence type="inferred from homology"/>
<comment type="similarity">
    <text evidence="1">Belongs to the AHA1 family.</text>
</comment>
<reference evidence="4" key="1">
    <citation type="journal article" date="2019" name="Int. J. Syst. Evol. Microbiol.">
        <title>The Global Catalogue of Microorganisms (GCM) 10K type strain sequencing project: providing services to taxonomists for standard genome sequencing and annotation.</title>
        <authorList>
            <consortium name="The Broad Institute Genomics Platform"/>
            <consortium name="The Broad Institute Genome Sequencing Center for Infectious Disease"/>
            <person name="Wu L."/>
            <person name="Ma J."/>
        </authorList>
    </citation>
    <scope>NUCLEOTIDE SEQUENCE [LARGE SCALE GENOMIC DNA]</scope>
    <source>
        <strain evidence="4">KCTC 12907</strain>
    </source>
</reference>